<comment type="caution">
    <text evidence="2">The sequence shown here is derived from an EMBL/GenBank/DDBJ whole genome shotgun (WGS) entry which is preliminary data.</text>
</comment>
<keyword evidence="1" id="KW-0812">Transmembrane</keyword>
<dbReference type="EMBL" id="QENZ01000005">
    <property type="protein sequence ID" value="PVX50036.1"/>
    <property type="molecule type" value="Genomic_DNA"/>
</dbReference>
<name>A0A7L4UNA2_BALHA</name>
<dbReference type="Proteomes" id="UP000251835">
    <property type="component" value="Unassembled WGS sequence"/>
</dbReference>
<reference evidence="2 3" key="1">
    <citation type="submission" date="2018-05" db="EMBL/GenBank/DDBJ databases">
        <title>Genomic Encyclopedia of Type Strains, Phase IV (KMG-IV): sequencing the most valuable type-strain genomes for metagenomic binning, comparative biology and taxonomic classification.</title>
        <authorList>
            <person name="Goeker M."/>
        </authorList>
    </citation>
    <scope>NUCLEOTIDE SEQUENCE [LARGE SCALE GENOMIC DNA]</scope>
    <source>
        <strain evidence="2 3">DSM 28579</strain>
    </source>
</reference>
<organism evidence="2 3">
    <name type="scientific">Balneicella halophila</name>
    <dbReference type="NCBI Taxonomy" id="1537566"/>
    <lineage>
        <taxon>Bacteria</taxon>
        <taxon>Pseudomonadati</taxon>
        <taxon>Bacteroidota</taxon>
        <taxon>Bacteroidia</taxon>
        <taxon>Bacteroidales</taxon>
        <taxon>Balneicellaceae</taxon>
        <taxon>Balneicella</taxon>
    </lineage>
</organism>
<protein>
    <submittedName>
        <fullName evidence="2">Putative membrane protein</fullName>
    </submittedName>
</protein>
<evidence type="ECO:0000313" key="2">
    <source>
        <dbReference type="EMBL" id="PVX50036.1"/>
    </source>
</evidence>
<keyword evidence="3" id="KW-1185">Reference proteome</keyword>
<accession>A0A7L4UNA2</accession>
<evidence type="ECO:0000256" key="1">
    <source>
        <dbReference type="SAM" id="Phobius"/>
    </source>
</evidence>
<keyword evidence="1" id="KW-1133">Transmembrane helix</keyword>
<feature type="transmembrane region" description="Helical" evidence="1">
    <location>
        <begin position="130"/>
        <end position="149"/>
    </location>
</feature>
<dbReference type="InterPro" id="IPR007163">
    <property type="entry name" value="VCA0040-like"/>
</dbReference>
<gene>
    <name evidence="2" type="ORF">C7377_1682</name>
</gene>
<feature type="transmembrane region" description="Helical" evidence="1">
    <location>
        <begin position="71"/>
        <end position="95"/>
    </location>
</feature>
<feature type="transmembrane region" description="Helical" evidence="1">
    <location>
        <begin position="101"/>
        <end position="118"/>
    </location>
</feature>
<dbReference type="RefSeq" id="WP_116496895.1">
    <property type="nucleotide sequence ID" value="NZ_QENZ01000005.1"/>
</dbReference>
<dbReference type="PANTHER" id="PTHR37308">
    <property type="entry name" value="INTEGRAL MEMBRANE PROTEIN"/>
    <property type="match status" value="1"/>
</dbReference>
<evidence type="ECO:0000313" key="3">
    <source>
        <dbReference type="Proteomes" id="UP000251835"/>
    </source>
</evidence>
<dbReference type="OrthoDB" id="9793746at2"/>
<sequence length="312" mass="34120">MKRNFIDYLLVSLKGMGMGAADVVPGVSGGTIAFITGIYEELIFSIKSINLATLKLLFSGKFTAFSKAINLPFLLALFFGIGLSVLSLAKIMTFLLAQHPLLTWGFFFGLIIASAWLVGKKITQWNKATYIALILGVIVAYLITELSPASTPETVWFIFLSGMIAICAMILPGVSGAFILLMMGKYAYLMNAIDTFNLKVLAIFMGGAAIGIVTFSNILGYFLKKFHNATVAVLTGFMIGSLNKVWPWKEVVSTFADRHGEVKPLVERNISPYSYSELLQEDNYLLGTIVCAIAGFLLIVFIERVATISKKD</sequence>
<keyword evidence="1" id="KW-0472">Membrane</keyword>
<proteinExistence type="predicted"/>
<feature type="transmembrane region" description="Helical" evidence="1">
    <location>
        <begin position="155"/>
        <end position="181"/>
    </location>
</feature>
<dbReference type="PANTHER" id="PTHR37308:SF1">
    <property type="entry name" value="POLYPRENYL-PHOSPHATE TRANSPORTER"/>
    <property type="match status" value="1"/>
</dbReference>
<dbReference type="AlphaFoldDB" id="A0A7L4UNA2"/>
<dbReference type="Pfam" id="PF04018">
    <property type="entry name" value="VCA0040-like"/>
    <property type="match status" value="1"/>
</dbReference>
<feature type="transmembrane region" description="Helical" evidence="1">
    <location>
        <begin position="284"/>
        <end position="302"/>
    </location>
</feature>
<feature type="transmembrane region" description="Helical" evidence="1">
    <location>
        <begin position="201"/>
        <end position="223"/>
    </location>
</feature>